<comment type="caution">
    <text evidence="2">The sequence shown here is derived from an EMBL/GenBank/DDBJ whole genome shotgun (WGS) entry which is preliminary data.</text>
</comment>
<evidence type="ECO:0000313" key="2">
    <source>
        <dbReference type="EMBL" id="PPQ67937.1"/>
    </source>
</evidence>
<feature type="compositionally biased region" description="Low complexity" evidence="1">
    <location>
        <begin position="468"/>
        <end position="483"/>
    </location>
</feature>
<protein>
    <submittedName>
        <fullName evidence="2">Uncharacterized protein</fullName>
    </submittedName>
</protein>
<organism evidence="2 3">
    <name type="scientific">Psilocybe cyanescens</name>
    <dbReference type="NCBI Taxonomy" id="93625"/>
    <lineage>
        <taxon>Eukaryota</taxon>
        <taxon>Fungi</taxon>
        <taxon>Dikarya</taxon>
        <taxon>Basidiomycota</taxon>
        <taxon>Agaricomycotina</taxon>
        <taxon>Agaricomycetes</taxon>
        <taxon>Agaricomycetidae</taxon>
        <taxon>Agaricales</taxon>
        <taxon>Agaricineae</taxon>
        <taxon>Strophariaceae</taxon>
        <taxon>Psilocybe</taxon>
    </lineage>
</organism>
<dbReference type="AlphaFoldDB" id="A0A409VNW7"/>
<proteinExistence type="predicted"/>
<dbReference type="OrthoDB" id="3232670at2759"/>
<evidence type="ECO:0000256" key="1">
    <source>
        <dbReference type="SAM" id="MobiDB-lite"/>
    </source>
</evidence>
<feature type="region of interest" description="Disordered" evidence="1">
    <location>
        <begin position="132"/>
        <end position="154"/>
    </location>
</feature>
<feature type="region of interest" description="Disordered" evidence="1">
    <location>
        <begin position="429"/>
        <end position="560"/>
    </location>
</feature>
<dbReference type="InParanoid" id="A0A409VNW7"/>
<dbReference type="Proteomes" id="UP000283269">
    <property type="component" value="Unassembled WGS sequence"/>
</dbReference>
<gene>
    <name evidence="2" type="ORF">CVT25_000349</name>
</gene>
<dbReference type="EMBL" id="NHYD01003967">
    <property type="protein sequence ID" value="PPQ67937.1"/>
    <property type="molecule type" value="Genomic_DNA"/>
</dbReference>
<feature type="compositionally biased region" description="Polar residues" evidence="1">
    <location>
        <begin position="523"/>
        <end position="534"/>
    </location>
</feature>
<evidence type="ECO:0000313" key="3">
    <source>
        <dbReference type="Proteomes" id="UP000283269"/>
    </source>
</evidence>
<accession>A0A409VNW7</accession>
<feature type="compositionally biased region" description="Pro residues" evidence="1">
    <location>
        <begin position="140"/>
        <end position="151"/>
    </location>
</feature>
<keyword evidence="3" id="KW-1185">Reference proteome</keyword>
<sequence length="576" mass="64261">MQSTSQPSYQKHLFANSTLDVRKSILPIFDDDNDLSSEPRSSYILDLDLPKFDTRLIPSPQFQAFVSGSYLETKASISPRPSIASLRPPRVLSTSPDTKHKSFLELEADCSALQLDSEVIVLTRPKTISRLPSAYLRSPRPGPPQSRPPSPALSVHVQRTDISRANRYQRKAPPQLQLKTSNYRRLSRRISSQLESHAYFVPHPASLRAPSLSSVPSPQSVSHSLTPISIKSFRFSYTSSKCASKIQFSTKELHRRRILKLQRTFGERVPLELVTVSPRRRRPTSRPLSIVSYRAPVFYSPFDSNGTPMSGLVRDWTFDRIAPPATATGLPSVLRSAVSRQATRSVQKNLRKSQLLLRRMETEAADVLQQVDEHADEDRGNNSIWLYEVQPSPPKRMTGRSSGLLVFVNKHRQDQKRFSISRMAEVQYDDGQGPAVSRPVSNHQYAAGPSRLSSAPFDVGAAFPGGHSPSASRASSPSMPAFRSGDESDDSELHHPPLDASIDLSPGSTPSQLLSWPRKPFGQQASQNTASYQQAGGFLDVPEISSATRRRERRQGWSGEWNQPTIRDVIQKLRDI</sequence>
<name>A0A409VNW7_PSICY</name>
<reference evidence="2 3" key="1">
    <citation type="journal article" date="2018" name="Evol. Lett.">
        <title>Horizontal gene cluster transfer increased hallucinogenic mushroom diversity.</title>
        <authorList>
            <person name="Reynolds H.T."/>
            <person name="Vijayakumar V."/>
            <person name="Gluck-Thaler E."/>
            <person name="Korotkin H.B."/>
            <person name="Matheny P.B."/>
            <person name="Slot J.C."/>
        </authorList>
    </citation>
    <scope>NUCLEOTIDE SEQUENCE [LARGE SCALE GENOMIC DNA]</scope>
    <source>
        <strain evidence="2 3">2631</strain>
    </source>
</reference>